<dbReference type="Proteomes" id="UP001196068">
    <property type="component" value="Unassembled WGS sequence"/>
</dbReference>
<gene>
    <name evidence="2" type="ORF">GXW79_17800</name>
</gene>
<reference evidence="2" key="2">
    <citation type="journal article" date="2021" name="Syst. Appl. Microbiol.">
        <title>Roseomonas hellenica sp. nov., isolated from roots of wild-growing Alkanna tinctoria.</title>
        <authorList>
            <person name="Rat A."/>
            <person name="Naranjo H.D."/>
            <person name="Lebbe L."/>
            <person name="Cnockaert M."/>
            <person name="Krigas N."/>
            <person name="Grigoriadou K."/>
            <person name="Maloupa E."/>
            <person name="Willems A."/>
        </authorList>
    </citation>
    <scope>NUCLEOTIDE SEQUENCE</scope>
    <source>
        <strain evidence="2">LMG 28251</strain>
    </source>
</reference>
<keyword evidence="1" id="KW-0732">Signal</keyword>
<dbReference type="RefSeq" id="WP_211875799.1">
    <property type="nucleotide sequence ID" value="NZ_JAAEDH010000023.1"/>
</dbReference>
<accession>A0AAF1KQ28</accession>
<name>A0AAF1KQ28_9PROT</name>
<organism evidence="2 3">
    <name type="scientific">Plastoroseomonas arctica</name>
    <dbReference type="NCBI Taxonomy" id="1509237"/>
    <lineage>
        <taxon>Bacteria</taxon>
        <taxon>Pseudomonadati</taxon>
        <taxon>Pseudomonadota</taxon>
        <taxon>Alphaproteobacteria</taxon>
        <taxon>Acetobacterales</taxon>
        <taxon>Acetobacteraceae</taxon>
        <taxon>Plastoroseomonas</taxon>
    </lineage>
</organism>
<proteinExistence type="predicted"/>
<feature type="chain" id="PRO_5041902401" evidence="1">
    <location>
        <begin position="23"/>
        <end position="147"/>
    </location>
</feature>
<evidence type="ECO:0000313" key="3">
    <source>
        <dbReference type="Proteomes" id="UP001196068"/>
    </source>
</evidence>
<dbReference type="AlphaFoldDB" id="A0AAF1KQ28"/>
<evidence type="ECO:0000256" key="1">
    <source>
        <dbReference type="SAM" id="SignalP"/>
    </source>
</evidence>
<reference evidence="2" key="1">
    <citation type="submission" date="2020-01" db="EMBL/GenBank/DDBJ databases">
        <authorList>
            <person name="Rat A."/>
        </authorList>
    </citation>
    <scope>NUCLEOTIDE SEQUENCE</scope>
    <source>
        <strain evidence="2">LMG 28251</strain>
    </source>
</reference>
<feature type="signal peptide" evidence="1">
    <location>
        <begin position="1"/>
        <end position="22"/>
    </location>
</feature>
<evidence type="ECO:0000313" key="2">
    <source>
        <dbReference type="EMBL" id="MBR0656938.1"/>
    </source>
</evidence>
<protein>
    <submittedName>
        <fullName evidence="2">Uncharacterized protein</fullName>
    </submittedName>
</protein>
<sequence length="147" mass="15210">MSIIPRRALPLFALLLAAPAIAEDDSRALLGQPVLALAQYQGVAGVLATATGGARGAVSRRLREPGPGLALLGDRYVYGWGCGAEGCAAGGIFLAQDFVQGRIYLLLLEDGRTRLAVPPSTAGWPPALAEAMRGFDTIRAAQIAAPD</sequence>
<dbReference type="EMBL" id="JAAEDH010000023">
    <property type="protein sequence ID" value="MBR0656938.1"/>
    <property type="molecule type" value="Genomic_DNA"/>
</dbReference>
<keyword evidence="3" id="KW-1185">Reference proteome</keyword>
<comment type="caution">
    <text evidence="2">The sequence shown here is derived from an EMBL/GenBank/DDBJ whole genome shotgun (WGS) entry which is preliminary data.</text>
</comment>